<dbReference type="Gene3D" id="2.60.120.10">
    <property type="entry name" value="Jelly Rolls"/>
    <property type="match status" value="1"/>
</dbReference>
<gene>
    <name evidence="1" type="ORF">OMM_13741</name>
</gene>
<proteinExistence type="predicted"/>
<accession>A0A1V1NT43</accession>
<dbReference type="InterPro" id="IPR014710">
    <property type="entry name" value="RmlC-like_jellyroll"/>
</dbReference>
<comment type="caution">
    <text evidence="1">The sequence shown here is derived from an EMBL/GenBank/DDBJ whole genome shotgun (WGS) entry which is preliminary data.</text>
</comment>
<evidence type="ECO:0008006" key="3">
    <source>
        <dbReference type="Google" id="ProtNLM"/>
    </source>
</evidence>
<sequence>MNNKLSHIFESQGKKIAVNSHAPVNLKNNDNIFWICTGKIDIFAVDPNMKRNHIARLESEEFFLGLHIDQSEIGLQAIGIVDTQIIQMTQKHFLDALQRGKKYHKTLQMRLMYGFKN</sequence>
<evidence type="ECO:0000313" key="2">
    <source>
        <dbReference type="Proteomes" id="UP000189670"/>
    </source>
</evidence>
<organism evidence="1 2">
    <name type="scientific">Candidatus Magnetoglobus multicellularis str. Araruama</name>
    <dbReference type="NCBI Taxonomy" id="890399"/>
    <lineage>
        <taxon>Bacteria</taxon>
        <taxon>Pseudomonadati</taxon>
        <taxon>Thermodesulfobacteriota</taxon>
        <taxon>Desulfobacteria</taxon>
        <taxon>Desulfobacterales</taxon>
        <taxon>Desulfobacteraceae</taxon>
        <taxon>Candidatus Magnetoglobus</taxon>
    </lineage>
</organism>
<dbReference type="SUPFAM" id="SSF51206">
    <property type="entry name" value="cAMP-binding domain-like"/>
    <property type="match status" value="1"/>
</dbReference>
<dbReference type="InterPro" id="IPR018490">
    <property type="entry name" value="cNMP-bd_dom_sf"/>
</dbReference>
<dbReference type="EMBL" id="ATBP01002518">
    <property type="protein sequence ID" value="ETR65770.1"/>
    <property type="molecule type" value="Genomic_DNA"/>
</dbReference>
<dbReference type="AlphaFoldDB" id="A0A1V1NT43"/>
<dbReference type="Proteomes" id="UP000189670">
    <property type="component" value="Unassembled WGS sequence"/>
</dbReference>
<reference evidence="2" key="1">
    <citation type="submission" date="2012-11" db="EMBL/GenBank/DDBJ databases">
        <authorList>
            <person name="Lucero-Rivera Y.E."/>
            <person name="Tovar-Ramirez D."/>
        </authorList>
    </citation>
    <scope>NUCLEOTIDE SEQUENCE [LARGE SCALE GENOMIC DNA]</scope>
    <source>
        <strain evidence="2">Araruama</strain>
    </source>
</reference>
<protein>
    <recommendedName>
        <fullName evidence="3">Cyclic nucleotide-binding domain-containing protein</fullName>
    </recommendedName>
</protein>
<name>A0A1V1NT43_9BACT</name>
<evidence type="ECO:0000313" key="1">
    <source>
        <dbReference type="EMBL" id="ETR65770.1"/>
    </source>
</evidence>